<gene>
    <name evidence="9" type="ordered locus">Clole_2843</name>
</gene>
<dbReference type="eggNOG" id="COG1472">
    <property type="taxonomic scope" value="Bacteria"/>
</dbReference>
<dbReference type="Proteomes" id="UP000008467">
    <property type="component" value="Chromosome"/>
</dbReference>
<evidence type="ECO:0000256" key="3">
    <source>
        <dbReference type="ARBA" id="ARBA00012663"/>
    </source>
</evidence>
<keyword evidence="4 9" id="KW-0378">Hydrolase</keyword>
<dbReference type="InterPro" id="IPR017853">
    <property type="entry name" value="GH"/>
</dbReference>
<evidence type="ECO:0000256" key="1">
    <source>
        <dbReference type="ARBA" id="ARBA00001231"/>
    </source>
</evidence>
<feature type="signal peptide" evidence="7">
    <location>
        <begin position="1"/>
        <end position="22"/>
    </location>
</feature>
<keyword evidence="7" id="KW-0732">Signal</keyword>
<dbReference type="EC" id="3.2.1.52" evidence="3"/>
<evidence type="ECO:0000313" key="10">
    <source>
        <dbReference type="Proteomes" id="UP000008467"/>
    </source>
</evidence>
<dbReference type="KEGG" id="cle:Clole_2843"/>
<comment type="catalytic activity">
    <reaction evidence="1">
        <text>Hydrolysis of terminal non-reducing N-acetyl-D-hexosamine residues in N-acetyl-beta-D-hexosaminides.</text>
        <dbReference type="EC" id="3.2.1.52"/>
    </reaction>
</comment>
<dbReference type="RefSeq" id="WP_013657823.1">
    <property type="nucleotide sequence ID" value="NC_015275.1"/>
</dbReference>
<feature type="compositionally biased region" description="Basic and acidic residues" evidence="6">
    <location>
        <begin position="33"/>
        <end position="69"/>
    </location>
</feature>
<dbReference type="SUPFAM" id="SSF51445">
    <property type="entry name" value="(Trans)glycosidases"/>
    <property type="match status" value="1"/>
</dbReference>
<dbReference type="InterPro" id="IPR001764">
    <property type="entry name" value="Glyco_hydro_3_N"/>
</dbReference>
<dbReference type="GO" id="GO:0004563">
    <property type="term" value="F:beta-N-acetylhexosaminidase activity"/>
    <property type="evidence" value="ECO:0007669"/>
    <property type="project" value="UniProtKB-EC"/>
</dbReference>
<dbReference type="PANTHER" id="PTHR30480">
    <property type="entry name" value="BETA-HEXOSAMINIDASE-RELATED"/>
    <property type="match status" value="1"/>
</dbReference>
<evidence type="ECO:0000256" key="6">
    <source>
        <dbReference type="SAM" id="MobiDB-lite"/>
    </source>
</evidence>
<dbReference type="GO" id="GO:0005975">
    <property type="term" value="P:carbohydrate metabolic process"/>
    <property type="evidence" value="ECO:0007669"/>
    <property type="project" value="InterPro"/>
</dbReference>
<name>F2JL01_CELLD</name>
<feature type="domain" description="Glycoside hydrolase family 3 N-terminal" evidence="8">
    <location>
        <begin position="88"/>
        <end position="414"/>
    </location>
</feature>
<reference evidence="9 10" key="1">
    <citation type="journal article" date="2011" name="J. Bacteriol.">
        <title>Complete genome sequence of the cellulose-degrading bacterium Cellulosilyticum lentocellum.</title>
        <authorList>
            <consortium name="US DOE Joint Genome Institute"/>
            <person name="Miller D.A."/>
            <person name="Suen G."/>
            <person name="Bruce D."/>
            <person name="Copeland A."/>
            <person name="Cheng J.F."/>
            <person name="Detter C."/>
            <person name="Goodwin L.A."/>
            <person name="Han C.S."/>
            <person name="Hauser L.J."/>
            <person name="Land M.L."/>
            <person name="Lapidus A."/>
            <person name="Lucas S."/>
            <person name="Meincke L."/>
            <person name="Pitluck S."/>
            <person name="Tapia R."/>
            <person name="Teshima H."/>
            <person name="Woyke T."/>
            <person name="Fox B.G."/>
            <person name="Angert E.R."/>
            <person name="Currie C.R."/>
        </authorList>
    </citation>
    <scope>NUCLEOTIDE SEQUENCE [LARGE SCALE GENOMIC DNA]</scope>
    <source>
        <strain evidence="10">ATCC 49066 / DSM 5427 / NCIMB 11756 / RHM5</strain>
    </source>
</reference>
<keyword evidence="5" id="KW-0326">Glycosidase</keyword>
<evidence type="ECO:0000256" key="7">
    <source>
        <dbReference type="SAM" id="SignalP"/>
    </source>
</evidence>
<dbReference type="PANTHER" id="PTHR30480:SF13">
    <property type="entry name" value="BETA-HEXOSAMINIDASE"/>
    <property type="match status" value="1"/>
</dbReference>
<evidence type="ECO:0000259" key="8">
    <source>
        <dbReference type="Pfam" id="PF00933"/>
    </source>
</evidence>
<sequence length="425" mass="47335">MKRYIRIFLLIMVLLVVGCTNSDSSLKESVASDEIKEKTDEVEKQSNQKLNEEQKEDTPKASIREEEQEVKETITLEEKIEAYMQQMTIEEKIGQLFMIAIRKDQQGEPITQMNEEVKKLLTTYPVGGIILFKENIVTAKQTQELISDLQAMSTIPLFIGVDEEGGSVSRVGSNSQINEVPFKIAFSIGETGDPELAYKEATRMGKLLKSLGFNMNFAPVADIYNEPGNTVIGKRSFGETAETVTPMVIRFAEGLIQEGIQPVLKHFPGHGNTLEDSHEGLAYINKSLEELELEELIPFTKALESGVGALMRGHLMVKTVDDSLPASLSPIWGNYILAHYDCDNILLMTDAMDMGAIQNQYSVEEAALLCIEAENDICLMPADIGKAYTALVEGYKEGRLTEERINRSVRKILSKKVAQNSLVLE</sequence>
<dbReference type="GO" id="GO:0009254">
    <property type="term" value="P:peptidoglycan turnover"/>
    <property type="evidence" value="ECO:0007669"/>
    <property type="project" value="TreeGrafter"/>
</dbReference>
<organism evidence="9 10">
    <name type="scientific">Cellulosilyticum lentocellum (strain ATCC 49066 / DSM 5427 / NCIMB 11756 / RHM5)</name>
    <name type="common">Clostridium lentocellum</name>
    <dbReference type="NCBI Taxonomy" id="642492"/>
    <lineage>
        <taxon>Bacteria</taxon>
        <taxon>Bacillati</taxon>
        <taxon>Bacillota</taxon>
        <taxon>Clostridia</taxon>
        <taxon>Lachnospirales</taxon>
        <taxon>Cellulosilyticaceae</taxon>
        <taxon>Cellulosilyticum</taxon>
    </lineage>
</organism>
<dbReference type="STRING" id="642492.Clole_2843"/>
<feature type="region of interest" description="Disordered" evidence="6">
    <location>
        <begin position="27"/>
        <end position="69"/>
    </location>
</feature>
<dbReference type="EMBL" id="CP002582">
    <property type="protein sequence ID" value="ADZ84542.1"/>
    <property type="molecule type" value="Genomic_DNA"/>
</dbReference>
<feature type="chain" id="PRO_5039052938" description="beta-N-acetylhexosaminidase" evidence="7">
    <location>
        <begin position="23"/>
        <end position="425"/>
    </location>
</feature>
<comment type="similarity">
    <text evidence="2">Belongs to the glycosyl hydrolase 3 family.</text>
</comment>
<evidence type="ECO:0000256" key="2">
    <source>
        <dbReference type="ARBA" id="ARBA00005336"/>
    </source>
</evidence>
<proteinExistence type="inferred from homology"/>
<dbReference type="Gene3D" id="3.20.20.300">
    <property type="entry name" value="Glycoside hydrolase, family 3, N-terminal domain"/>
    <property type="match status" value="1"/>
</dbReference>
<accession>F2JL01</accession>
<evidence type="ECO:0000256" key="5">
    <source>
        <dbReference type="ARBA" id="ARBA00023295"/>
    </source>
</evidence>
<protein>
    <recommendedName>
        <fullName evidence="3">beta-N-acetylhexosaminidase</fullName>
        <ecNumber evidence="3">3.2.1.52</ecNumber>
    </recommendedName>
</protein>
<evidence type="ECO:0000256" key="4">
    <source>
        <dbReference type="ARBA" id="ARBA00022801"/>
    </source>
</evidence>
<dbReference type="InterPro" id="IPR050226">
    <property type="entry name" value="NagZ_Beta-hexosaminidase"/>
</dbReference>
<dbReference type="InterPro" id="IPR036962">
    <property type="entry name" value="Glyco_hydro_3_N_sf"/>
</dbReference>
<dbReference type="HOGENOM" id="CLU_008392_0_2_9"/>
<dbReference type="AlphaFoldDB" id="F2JL01"/>
<dbReference type="Pfam" id="PF00933">
    <property type="entry name" value="Glyco_hydro_3"/>
    <property type="match status" value="1"/>
</dbReference>
<evidence type="ECO:0000313" key="9">
    <source>
        <dbReference type="EMBL" id="ADZ84542.1"/>
    </source>
</evidence>
<dbReference type="PROSITE" id="PS51257">
    <property type="entry name" value="PROKAR_LIPOPROTEIN"/>
    <property type="match status" value="1"/>
</dbReference>
<keyword evidence="10" id="KW-1185">Reference proteome</keyword>